<dbReference type="Pfam" id="PF11248">
    <property type="entry name" value="DUF3046"/>
    <property type="match status" value="1"/>
</dbReference>
<keyword evidence="2" id="KW-1185">Reference proteome</keyword>
<sequence length="64" mass="7454">MRYTALRQRMVEELGEVRADTLARDHVLAALGERTVNEALEDGWDPKRVWLVICEAFEVPKSRR</sequence>
<proteinExistence type="predicted"/>
<name>A0A1H0XWB5_9ACTN</name>
<evidence type="ECO:0008006" key="3">
    <source>
        <dbReference type="Google" id="ProtNLM"/>
    </source>
</evidence>
<dbReference type="OrthoDB" id="3215033at2"/>
<evidence type="ECO:0000313" key="2">
    <source>
        <dbReference type="Proteomes" id="UP000199301"/>
    </source>
</evidence>
<dbReference type="STRING" id="995062.SAMN04489718_0062"/>
<accession>A0A1H0XWB5</accession>
<gene>
    <name evidence="1" type="ORF">SAMN04489718_0062</name>
</gene>
<dbReference type="RefSeq" id="WP_092520159.1">
    <property type="nucleotide sequence ID" value="NZ_FNKO01000001.1"/>
</dbReference>
<reference evidence="2" key="1">
    <citation type="submission" date="2016-10" db="EMBL/GenBank/DDBJ databases">
        <authorList>
            <person name="Varghese N."/>
            <person name="Submissions S."/>
        </authorList>
    </citation>
    <scope>NUCLEOTIDE SEQUENCE [LARGE SCALE GENOMIC DNA]</scope>
    <source>
        <strain evidence="2">DSM 45459</strain>
    </source>
</reference>
<dbReference type="EMBL" id="FNKO01000001">
    <property type="protein sequence ID" value="SDQ07207.1"/>
    <property type="molecule type" value="Genomic_DNA"/>
</dbReference>
<dbReference type="InterPro" id="IPR021408">
    <property type="entry name" value="DUF3046"/>
</dbReference>
<evidence type="ECO:0000313" key="1">
    <source>
        <dbReference type="EMBL" id="SDQ07207.1"/>
    </source>
</evidence>
<organism evidence="1 2">
    <name type="scientific">Actinopolyspora saharensis</name>
    <dbReference type="NCBI Taxonomy" id="995062"/>
    <lineage>
        <taxon>Bacteria</taxon>
        <taxon>Bacillati</taxon>
        <taxon>Actinomycetota</taxon>
        <taxon>Actinomycetes</taxon>
        <taxon>Actinopolysporales</taxon>
        <taxon>Actinopolysporaceae</taxon>
        <taxon>Actinopolyspora</taxon>
    </lineage>
</organism>
<dbReference type="Proteomes" id="UP000199301">
    <property type="component" value="Unassembled WGS sequence"/>
</dbReference>
<dbReference type="AlphaFoldDB" id="A0A1H0XWB5"/>
<protein>
    <recommendedName>
        <fullName evidence="3">DUF3046 domain-containing protein</fullName>
    </recommendedName>
</protein>